<sequence>MEDKVMEFYAEVHHTECSSSFRPFVPPTATGPSMLLALEDAAMRDYNSEDDSDYEDESSYASTEEDEEVPNTPMVGGPRLILHAPLPIPDLANVPSYFKQLDIDERHVEGPTMESVDVEYNTDGGAEFMVGLRMLFEGMPCEEAAERLAAEERSRNQNVSEDTPMKAPWQTAVQAHLRIPKQAQRMEESMAEPNSCPASSKEVRDN</sequence>
<feature type="region of interest" description="Disordered" evidence="1">
    <location>
        <begin position="40"/>
        <end position="76"/>
    </location>
</feature>
<evidence type="ECO:0000256" key="1">
    <source>
        <dbReference type="SAM" id="MobiDB-lite"/>
    </source>
</evidence>
<comment type="caution">
    <text evidence="2">The sequence shown here is derived from an EMBL/GenBank/DDBJ whole genome shotgun (WGS) entry which is preliminary data.</text>
</comment>
<feature type="compositionally biased region" description="Acidic residues" evidence="1">
    <location>
        <begin position="48"/>
        <end position="69"/>
    </location>
</feature>
<evidence type="ECO:0000313" key="3">
    <source>
        <dbReference type="Proteomes" id="UP001341840"/>
    </source>
</evidence>
<keyword evidence="3" id="KW-1185">Reference proteome</keyword>
<accession>A0ABU6TZF3</accession>
<protein>
    <submittedName>
        <fullName evidence="2">Uncharacterized protein</fullName>
    </submittedName>
</protein>
<reference evidence="2 3" key="1">
    <citation type="journal article" date="2023" name="Plants (Basel)">
        <title>Bridging the Gap: Combining Genomics and Transcriptomics Approaches to Understand Stylosanthes scabra, an Orphan Legume from the Brazilian Caatinga.</title>
        <authorList>
            <person name="Ferreira-Neto J.R.C."/>
            <person name="da Silva M.D."/>
            <person name="Binneck E."/>
            <person name="de Melo N.F."/>
            <person name="da Silva R.H."/>
            <person name="de Melo A.L.T.M."/>
            <person name="Pandolfi V."/>
            <person name="Bustamante F.O."/>
            <person name="Brasileiro-Vidal A.C."/>
            <person name="Benko-Iseppon A.M."/>
        </authorList>
    </citation>
    <scope>NUCLEOTIDE SEQUENCE [LARGE SCALE GENOMIC DNA]</scope>
    <source>
        <tissue evidence="2">Leaves</tissue>
    </source>
</reference>
<dbReference type="EMBL" id="JASCZI010093591">
    <property type="protein sequence ID" value="MED6153383.1"/>
    <property type="molecule type" value="Genomic_DNA"/>
</dbReference>
<proteinExistence type="predicted"/>
<evidence type="ECO:0000313" key="2">
    <source>
        <dbReference type="EMBL" id="MED6153383.1"/>
    </source>
</evidence>
<organism evidence="2 3">
    <name type="scientific">Stylosanthes scabra</name>
    <dbReference type="NCBI Taxonomy" id="79078"/>
    <lineage>
        <taxon>Eukaryota</taxon>
        <taxon>Viridiplantae</taxon>
        <taxon>Streptophyta</taxon>
        <taxon>Embryophyta</taxon>
        <taxon>Tracheophyta</taxon>
        <taxon>Spermatophyta</taxon>
        <taxon>Magnoliopsida</taxon>
        <taxon>eudicotyledons</taxon>
        <taxon>Gunneridae</taxon>
        <taxon>Pentapetalae</taxon>
        <taxon>rosids</taxon>
        <taxon>fabids</taxon>
        <taxon>Fabales</taxon>
        <taxon>Fabaceae</taxon>
        <taxon>Papilionoideae</taxon>
        <taxon>50 kb inversion clade</taxon>
        <taxon>dalbergioids sensu lato</taxon>
        <taxon>Dalbergieae</taxon>
        <taxon>Pterocarpus clade</taxon>
        <taxon>Stylosanthes</taxon>
    </lineage>
</organism>
<gene>
    <name evidence="2" type="ORF">PIB30_101443</name>
</gene>
<feature type="region of interest" description="Disordered" evidence="1">
    <location>
        <begin position="182"/>
        <end position="206"/>
    </location>
</feature>
<dbReference type="Proteomes" id="UP001341840">
    <property type="component" value="Unassembled WGS sequence"/>
</dbReference>
<name>A0ABU6TZF3_9FABA</name>